<dbReference type="Proteomes" id="UP001155027">
    <property type="component" value="Unassembled WGS sequence"/>
</dbReference>
<evidence type="ECO:0000256" key="7">
    <source>
        <dbReference type="RuleBase" id="RU003557"/>
    </source>
</evidence>
<feature type="active site" description="Proton acceptor" evidence="6">
    <location>
        <position position="385"/>
    </location>
</feature>
<dbReference type="InterPro" id="IPR020617">
    <property type="entry name" value="Thiolase_C"/>
</dbReference>
<dbReference type="NCBIfam" id="TIGR01930">
    <property type="entry name" value="AcCoA-C-Actrans"/>
    <property type="match status" value="1"/>
</dbReference>
<dbReference type="PROSITE" id="PS00098">
    <property type="entry name" value="THIOLASE_1"/>
    <property type="match status" value="1"/>
</dbReference>
<evidence type="ECO:0000256" key="5">
    <source>
        <dbReference type="ARBA" id="ARBA00024073"/>
    </source>
</evidence>
<dbReference type="RefSeq" id="WP_259080862.1">
    <property type="nucleotide sequence ID" value="NZ_JANUAU010000010.1"/>
</dbReference>
<dbReference type="InterPro" id="IPR020613">
    <property type="entry name" value="Thiolase_CS"/>
</dbReference>
<name>A0A9X2Q3D3_9BACT</name>
<dbReference type="EMBL" id="JANUAU010000010">
    <property type="protein sequence ID" value="MCS3678833.1"/>
    <property type="molecule type" value="Genomic_DNA"/>
</dbReference>
<keyword evidence="3 7" id="KW-0808">Transferase</keyword>
<feature type="active site" description="Acyl-thioester intermediate" evidence="6">
    <location>
        <position position="94"/>
    </location>
</feature>
<proteinExistence type="inferred from homology"/>
<keyword evidence="4 7" id="KW-0012">Acyltransferase</keyword>
<dbReference type="EC" id="2.3.1.16" evidence="5"/>
<dbReference type="Pfam" id="PF02803">
    <property type="entry name" value="Thiolase_C"/>
    <property type="match status" value="1"/>
</dbReference>
<dbReference type="InterPro" id="IPR020615">
    <property type="entry name" value="Thiolase_acyl_enz_int_AS"/>
</dbReference>
<dbReference type="GO" id="GO:0003988">
    <property type="term" value="F:acetyl-CoA C-acyltransferase activity"/>
    <property type="evidence" value="ECO:0007669"/>
    <property type="project" value="UniProtKB-EC"/>
</dbReference>
<evidence type="ECO:0000256" key="2">
    <source>
        <dbReference type="ARBA" id="ARBA00010982"/>
    </source>
</evidence>
<evidence type="ECO:0000256" key="6">
    <source>
        <dbReference type="PIRSR" id="PIRSR000429-1"/>
    </source>
</evidence>
<dbReference type="InterPro" id="IPR020610">
    <property type="entry name" value="Thiolase_AS"/>
</dbReference>
<dbReference type="InterPro" id="IPR002155">
    <property type="entry name" value="Thiolase"/>
</dbReference>
<dbReference type="PANTHER" id="PTHR43853:SF21">
    <property type="entry name" value="STEROID 3-KETOACYL-COA THIOLASE"/>
    <property type="match status" value="1"/>
</dbReference>
<accession>A0A9X2Q3D3</accession>
<dbReference type="GO" id="GO:0005737">
    <property type="term" value="C:cytoplasm"/>
    <property type="evidence" value="ECO:0007669"/>
    <property type="project" value="UniProtKB-ARBA"/>
</dbReference>
<sequence length="401" mass="41711">MKATNDAYIVSSVRTPVGKAEKGTLAHYRPEDLGAEAVTGALGRVDGLEPEMVDDVLMGCAFPEGPQGMNVGRLIAQKAGLPDHVPGATVNRFCSSGLQTIAQASQRIATGTADVIVAGGAESMSQVPMSGFFFQPDPELTEEKVGTYVSMGITAENVADEYGVSREDQDRFALRSHERAVDAIDQGRFEDELVPLTLEETHYQSANGHAGEATTETVTLEVDEGPRRDTNLDVLAKLPAAFREGGSVTPGNSSQRSDGGAATVVMSGDRVADIAVDPLGALRGFAVAGVDPELMGIGPAEAIPQALAQTGLSVDDIGLVELNEAFASQSLAVIREAGLDPNIVNVNGGAIALGHPLGCTGAKLTATLLHEMIRREVRYGLCTMCVGGGMGAAGVIENLRL</sequence>
<evidence type="ECO:0000259" key="8">
    <source>
        <dbReference type="Pfam" id="PF00108"/>
    </source>
</evidence>
<feature type="domain" description="Thiolase N-terminal" evidence="8">
    <location>
        <begin position="8"/>
        <end position="268"/>
    </location>
</feature>
<dbReference type="Pfam" id="PF00108">
    <property type="entry name" value="Thiolase_N"/>
    <property type="match status" value="1"/>
</dbReference>
<dbReference type="InterPro" id="IPR016039">
    <property type="entry name" value="Thiolase-like"/>
</dbReference>
<evidence type="ECO:0000256" key="4">
    <source>
        <dbReference type="ARBA" id="ARBA00023315"/>
    </source>
</evidence>
<dbReference type="InterPro" id="IPR020616">
    <property type="entry name" value="Thiolase_N"/>
</dbReference>
<evidence type="ECO:0000313" key="10">
    <source>
        <dbReference type="EMBL" id="MCS3678833.1"/>
    </source>
</evidence>
<dbReference type="PANTHER" id="PTHR43853">
    <property type="entry name" value="3-KETOACYL-COA THIOLASE, PEROXISOMAL"/>
    <property type="match status" value="1"/>
</dbReference>
<evidence type="ECO:0000259" key="9">
    <source>
        <dbReference type="Pfam" id="PF02803"/>
    </source>
</evidence>
<feature type="domain" description="Thiolase C-terminal" evidence="9">
    <location>
        <begin position="277"/>
        <end position="397"/>
    </location>
</feature>
<gene>
    <name evidence="10" type="ORF">GGP71_002775</name>
</gene>
<comment type="caution">
    <text evidence="10">The sequence shown here is derived from an EMBL/GenBank/DDBJ whole genome shotgun (WGS) entry which is preliminary data.</text>
</comment>
<dbReference type="PIRSF" id="PIRSF000429">
    <property type="entry name" value="Ac-CoA_Ac_transf"/>
    <property type="match status" value="1"/>
</dbReference>
<reference evidence="10" key="1">
    <citation type="submission" date="2022-08" db="EMBL/GenBank/DDBJ databases">
        <title>Genomic Encyclopedia of Type Strains, Phase V (KMG-V): Genome sequencing to study the core and pangenomes of soil and plant-associated prokaryotes.</title>
        <authorList>
            <person name="Whitman W."/>
        </authorList>
    </citation>
    <scope>NUCLEOTIDE SEQUENCE</scope>
    <source>
        <strain evidence="10">0</strain>
    </source>
</reference>
<evidence type="ECO:0000256" key="1">
    <source>
        <dbReference type="ARBA" id="ARBA00005189"/>
    </source>
</evidence>
<dbReference type="PROSITE" id="PS00099">
    <property type="entry name" value="THIOLASE_3"/>
    <property type="match status" value="1"/>
</dbReference>
<protein>
    <recommendedName>
        <fullName evidence="5">acetyl-CoA C-acyltransferase</fullName>
        <ecNumber evidence="5">2.3.1.16</ecNumber>
    </recommendedName>
</protein>
<dbReference type="PROSITE" id="PS00737">
    <property type="entry name" value="THIOLASE_2"/>
    <property type="match status" value="1"/>
</dbReference>
<feature type="active site" description="Proton acceptor" evidence="6">
    <location>
        <position position="355"/>
    </location>
</feature>
<evidence type="ECO:0000256" key="3">
    <source>
        <dbReference type="ARBA" id="ARBA00022679"/>
    </source>
</evidence>
<comment type="similarity">
    <text evidence="2 7">Belongs to the thiolase-like superfamily. Thiolase family.</text>
</comment>
<dbReference type="Gene3D" id="3.40.47.10">
    <property type="match status" value="1"/>
</dbReference>
<evidence type="ECO:0000313" key="11">
    <source>
        <dbReference type="Proteomes" id="UP001155027"/>
    </source>
</evidence>
<dbReference type="GO" id="GO:0010124">
    <property type="term" value="P:phenylacetate catabolic process"/>
    <property type="evidence" value="ECO:0007669"/>
    <property type="project" value="TreeGrafter"/>
</dbReference>
<comment type="pathway">
    <text evidence="1">Lipid metabolism.</text>
</comment>
<dbReference type="GO" id="GO:0006635">
    <property type="term" value="P:fatty acid beta-oxidation"/>
    <property type="evidence" value="ECO:0007669"/>
    <property type="project" value="TreeGrafter"/>
</dbReference>
<dbReference type="AlphaFoldDB" id="A0A9X2Q3D3"/>
<dbReference type="SUPFAM" id="SSF53901">
    <property type="entry name" value="Thiolase-like"/>
    <property type="match status" value="2"/>
</dbReference>
<dbReference type="FunFam" id="3.40.47.10:FF:000010">
    <property type="entry name" value="Acetyl-CoA acetyltransferase (Thiolase)"/>
    <property type="match status" value="1"/>
</dbReference>
<dbReference type="CDD" id="cd00751">
    <property type="entry name" value="thiolase"/>
    <property type="match status" value="1"/>
</dbReference>
<dbReference type="InterPro" id="IPR050215">
    <property type="entry name" value="Thiolase-like_sf_Thiolase"/>
</dbReference>
<organism evidence="10 11">
    <name type="scientific">Salinibacter ruber</name>
    <dbReference type="NCBI Taxonomy" id="146919"/>
    <lineage>
        <taxon>Bacteria</taxon>
        <taxon>Pseudomonadati</taxon>
        <taxon>Rhodothermota</taxon>
        <taxon>Rhodothermia</taxon>
        <taxon>Rhodothermales</taxon>
        <taxon>Salinibacteraceae</taxon>
        <taxon>Salinibacter</taxon>
    </lineage>
</organism>